<gene>
    <name evidence="3" type="ORF">BA92_04400</name>
    <name evidence="2" type="ORF">IE90_10415</name>
</gene>
<proteinExistence type="predicted"/>
<dbReference type="GO" id="GO:0004674">
    <property type="term" value="F:protein serine/threonine kinase activity"/>
    <property type="evidence" value="ECO:0007669"/>
    <property type="project" value="TreeGrafter"/>
</dbReference>
<evidence type="ECO:0000313" key="5">
    <source>
        <dbReference type="Proteomes" id="UP000031980"/>
    </source>
</evidence>
<organism evidence="3 5">
    <name type="scientific">Sanguibacteroides justesenii</name>
    <dbReference type="NCBI Taxonomy" id="1547597"/>
    <lineage>
        <taxon>Bacteria</taxon>
        <taxon>Pseudomonadati</taxon>
        <taxon>Bacteroidota</taxon>
        <taxon>Bacteroidia</taxon>
        <taxon>Bacteroidales</taxon>
        <taxon>Porphyromonadaceae</taxon>
        <taxon>Sanguibacteroides</taxon>
    </lineage>
</organism>
<evidence type="ECO:0000313" key="2">
    <source>
        <dbReference type="EMBL" id="KIO43534.1"/>
    </source>
</evidence>
<dbReference type="InterPro" id="IPR052028">
    <property type="entry name" value="HipA_Ser/Thr_kinase"/>
</dbReference>
<dbReference type="EMBL" id="JPIU01000037">
    <property type="protein sequence ID" value="KIO45705.1"/>
    <property type="molecule type" value="Genomic_DNA"/>
</dbReference>
<sequence length="109" mass="12207">MKKAEIYVGNQLAGILIEDENGFTFTYMDEYVSEHDSQPVSLTLPIVSTPYRSSVLFPFFDGLIPEGWLLAIAEESWKINSRDRMALLLACCKDCIGNVSVVAKREEGN</sequence>
<name>A0A0C3R6P9_9PORP</name>
<dbReference type="Proteomes" id="UP000031937">
    <property type="component" value="Unassembled WGS sequence"/>
</dbReference>
<keyword evidence="5" id="KW-1185">Reference proteome</keyword>
<evidence type="ECO:0000259" key="1">
    <source>
        <dbReference type="Pfam" id="PF13657"/>
    </source>
</evidence>
<comment type="caution">
    <text evidence="3">The sequence shown here is derived from an EMBL/GenBank/DDBJ whole genome shotgun (WGS) entry which is preliminary data.</text>
</comment>
<dbReference type="AlphaFoldDB" id="A0A0C3R6P9"/>
<reference evidence="3 5" key="1">
    <citation type="submission" date="2014-07" db="EMBL/GenBank/DDBJ databases">
        <title>Porphyromonadaceae bacterium OUH 308042 = ATCC BAA-2681 = DSM 28342 draft genome.</title>
        <authorList>
            <person name="Sydenham T.V."/>
            <person name="Hasman H."/>
            <person name="Justensen U.S."/>
        </authorList>
    </citation>
    <scope>NUCLEOTIDE SEQUENCE [LARGE SCALE GENOMIC DNA]</scope>
    <source>
        <strain evidence="3 5">OUH 308042</strain>
    </source>
</reference>
<dbReference type="OrthoDB" id="196808at2"/>
<dbReference type="PANTHER" id="PTHR37419">
    <property type="entry name" value="SERINE/THREONINE-PROTEIN KINASE TOXIN HIPA"/>
    <property type="match status" value="1"/>
</dbReference>
<feature type="domain" description="HipA N-terminal subdomain 1" evidence="1">
    <location>
        <begin position="5"/>
        <end position="101"/>
    </location>
</feature>
<reference evidence="2 4" key="2">
    <citation type="submission" date="2014-07" db="EMBL/GenBank/DDBJ databases">
        <title>Porphyromonadaceae bacterium OUH 334697 = ATCC BAA-2682 = DSM 28341 draft genome.</title>
        <authorList>
            <person name="Sydenham T.V."/>
            <person name="Hasman H."/>
            <person name="Justesen U.S."/>
        </authorList>
    </citation>
    <scope>NUCLEOTIDE SEQUENCE [LARGE SCALE GENOMIC DNA]</scope>
    <source>
        <strain evidence="2 4">OUH 334697</strain>
    </source>
</reference>
<protein>
    <submittedName>
        <fullName evidence="3">Phosphatidylinositol kinase</fullName>
    </submittedName>
</protein>
<dbReference type="Pfam" id="PF13657">
    <property type="entry name" value="Couple_hipA"/>
    <property type="match status" value="1"/>
</dbReference>
<dbReference type="EMBL" id="JPIT01000031">
    <property type="protein sequence ID" value="KIO43534.1"/>
    <property type="molecule type" value="Genomic_DNA"/>
</dbReference>
<dbReference type="GO" id="GO:0005829">
    <property type="term" value="C:cytosol"/>
    <property type="evidence" value="ECO:0007669"/>
    <property type="project" value="TreeGrafter"/>
</dbReference>
<dbReference type="InterPro" id="IPR017508">
    <property type="entry name" value="HipA_N1"/>
</dbReference>
<accession>A0A0C3R6P9</accession>
<keyword evidence="3" id="KW-0808">Transferase</keyword>
<keyword evidence="3" id="KW-0418">Kinase</keyword>
<dbReference type="Proteomes" id="UP000031980">
    <property type="component" value="Unassembled WGS sequence"/>
</dbReference>
<evidence type="ECO:0000313" key="4">
    <source>
        <dbReference type="Proteomes" id="UP000031937"/>
    </source>
</evidence>
<dbReference type="PANTHER" id="PTHR37419:SF6">
    <property type="entry name" value="KINASE HI_0665-RELATED"/>
    <property type="match status" value="1"/>
</dbReference>
<dbReference type="NCBIfam" id="TIGR03071">
    <property type="entry name" value="couple_hipA"/>
    <property type="match status" value="1"/>
</dbReference>
<dbReference type="RefSeq" id="WP_041503743.1">
    <property type="nucleotide sequence ID" value="NZ_JPIT01000031.1"/>
</dbReference>
<evidence type="ECO:0000313" key="3">
    <source>
        <dbReference type="EMBL" id="KIO45705.1"/>
    </source>
</evidence>